<dbReference type="Proteomes" id="UP001596056">
    <property type="component" value="Unassembled WGS sequence"/>
</dbReference>
<keyword evidence="1" id="KW-0472">Membrane</keyword>
<dbReference type="EMBL" id="JBHSNA010000003">
    <property type="protein sequence ID" value="MFC5565982.1"/>
    <property type="molecule type" value="Genomic_DNA"/>
</dbReference>
<reference evidence="3" key="1">
    <citation type="journal article" date="2019" name="Int. J. Syst. Evol. Microbiol.">
        <title>The Global Catalogue of Microorganisms (GCM) 10K type strain sequencing project: providing services to taxonomists for standard genome sequencing and annotation.</title>
        <authorList>
            <consortium name="The Broad Institute Genomics Platform"/>
            <consortium name="The Broad Institute Genome Sequencing Center for Infectious Disease"/>
            <person name="Wu L."/>
            <person name="Ma J."/>
        </authorList>
    </citation>
    <scope>NUCLEOTIDE SEQUENCE [LARGE SCALE GENOMIC DNA]</scope>
    <source>
        <strain evidence="3">KACC 11588</strain>
    </source>
</reference>
<keyword evidence="1" id="KW-1133">Transmembrane helix</keyword>
<evidence type="ECO:0000313" key="2">
    <source>
        <dbReference type="EMBL" id="MFC5565982.1"/>
    </source>
</evidence>
<evidence type="ECO:0000313" key="3">
    <source>
        <dbReference type="Proteomes" id="UP001596056"/>
    </source>
</evidence>
<feature type="transmembrane region" description="Helical" evidence="1">
    <location>
        <begin position="6"/>
        <end position="26"/>
    </location>
</feature>
<keyword evidence="1" id="KW-0812">Transmembrane</keyword>
<keyword evidence="3" id="KW-1185">Reference proteome</keyword>
<gene>
    <name evidence="2" type="ORF">ACFPOC_06050</name>
</gene>
<evidence type="ECO:0008006" key="4">
    <source>
        <dbReference type="Google" id="ProtNLM"/>
    </source>
</evidence>
<accession>A0ABW0SAN6</accession>
<sequence length="87" mass="10264">MVFLRVLVMVALVLTAVGLLLGAWLLRRERRRLREAWEAGDHLVKRETVLREEMAAYRRRLWRWLPWLVVALPMAGLLVVLYLLNVS</sequence>
<protein>
    <recommendedName>
        <fullName evidence="4">Histidine kinase</fullName>
    </recommendedName>
</protein>
<comment type="caution">
    <text evidence="2">The sequence shown here is derived from an EMBL/GenBank/DDBJ whole genome shotgun (WGS) entry which is preliminary data.</text>
</comment>
<proteinExistence type="predicted"/>
<name>A0ABW0SAN6_9RHOB</name>
<organism evidence="2 3">
    <name type="scientific">Rubellimicrobium aerolatum</name>
    <dbReference type="NCBI Taxonomy" id="490979"/>
    <lineage>
        <taxon>Bacteria</taxon>
        <taxon>Pseudomonadati</taxon>
        <taxon>Pseudomonadota</taxon>
        <taxon>Alphaproteobacteria</taxon>
        <taxon>Rhodobacterales</taxon>
        <taxon>Roseobacteraceae</taxon>
        <taxon>Rubellimicrobium</taxon>
    </lineage>
</organism>
<feature type="transmembrane region" description="Helical" evidence="1">
    <location>
        <begin position="64"/>
        <end position="84"/>
    </location>
</feature>
<dbReference type="RefSeq" id="WP_209840288.1">
    <property type="nucleotide sequence ID" value="NZ_JAGGJP010000007.1"/>
</dbReference>
<evidence type="ECO:0000256" key="1">
    <source>
        <dbReference type="SAM" id="Phobius"/>
    </source>
</evidence>